<comment type="caution">
    <text evidence="6">The sequence shown here is derived from an EMBL/GenBank/DDBJ whole genome shotgun (WGS) entry which is preliminary data.</text>
</comment>
<dbReference type="EMBL" id="JARQWQ010000109">
    <property type="protein sequence ID" value="KAK2550524.1"/>
    <property type="molecule type" value="Genomic_DNA"/>
</dbReference>
<dbReference type="Proteomes" id="UP001249851">
    <property type="component" value="Unassembled WGS sequence"/>
</dbReference>
<keyword evidence="2 5" id="KW-0812">Transmembrane</keyword>
<dbReference type="InterPro" id="IPR009436">
    <property type="entry name" value="AGTRAP"/>
</dbReference>
<dbReference type="SMART" id="SM00805">
    <property type="entry name" value="AGTRAP"/>
    <property type="match status" value="1"/>
</dbReference>
<feature type="transmembrane region" description="Helical" evidence="5">
    <location>
        <begin position="83"/>
        <end position="103"/>
    </location>
</feature>
<evidence type="ECO:0000313" key="6">
    <source>
        <dbReference type="EMBL" id="KAK2550524.1"/>
    </source>
</evidence>
<organism evidence="6 7">
    <name type="scientific">Acropora cervicornis</name>
    <name type="common">Staghorn coral</name>
    <dbReference type="NCBI Taxonomy" id="6130"/>
    <lineage>
        <taxon>Eukaryota</taxon>
        <taxon>Metazoa</taxon>
        <taxon>Cnidaria</taxon>
        <taxon>Anthozoa</taxon>
        <taxon>Hexacorallia</taxon>
        <taxon>Scleractinia</taxon>
        <taxon>Astrocoeniina</taxon>
        <taxon>Acroporidae</taxon>
        <taxon>Acropora</taxon>
    </lineage>
</organism>
<dbReference type="GO" id="GO:0005886">
    <property type="term" value="C:plasma membrane"/>
    <property type="evidence" value="ECO:0007669"/>
    <property type="project" value="TreeGrafter"/>
</dbReference>
<reference evidence="6" key="1">
    <citation type="journal article" date="2023" name="G3 (Bethesda)">
        <title>Whole genome assembly and annotation of the endangered Caribbean coral Acropora cervicornis.</title>
        <authorList>
            <person name="Selwyn J.D."/>
            <person name="Vollmer S.V."/>
        </authorList>
    </citation>
    <scope>NUCLEOTIDE SEQUENCE</scope>
    <source>
        <strain evidence="6">K2</strain>
    </source>
</reference>
<dbReference type="AlphaFoldDB" id="A0AAD9PX61"/>
<evidence type="ECO:0000313" key="7">
    <source>
        <dbReference type="Proteomes" id="UP001249851"/>
    </source>
</evidence>
<feature type="transmembrane region" description="Helical" evidence="5">
    <location>
        <begin position="52"/>
        <end position="71"/>
    </location>
</feature>
<keyword evidence="7" id="KW-1185">Reference proteome</keyword>
<evidence type="ECO:0000256" key="2">
    <source>
        <dbReference type="ARBA" id="ARBA00022692"/>
    </source>
</evidence>
<proteinExistence type="predicted"/>
<sequence length="191" mass="21353">MFEHCLKLIDFFDNNLCGVMEGSIKVNFPPVSLKIVIAVHFVLTIWGDQIGWLPRTYLFCNLLVLAVGVWAVASPENEDASQLFLCGMLFTILQDIIVIAIYYDSNHQDFAIFFGAILHELSKWSAEEGMAILSLILKPLSCLLIFQNHRSRGGLQDYGWTGNPYVTIEGHTTSQQQGYTPVPAPGKPSYP</sequence>
<evidence type="ECO:0000256" key="5">
    <source>
        <dbReference type="SAM" id="Phobius"/>
    </source>
</evidence>
<reference evidence="6" key="2">
    <citation type="journal article" date="2023" name="Science">
        <title>Genomic signatures of disease resistance in endangered staghorn corals.</title>
        <authorList>
            <person name="Vollmer S.V."/>
            <person name="Selwyn J.D."/>
            <person name="Despard B.A."/>
            <person name="Roesel C.L."/>
        </authorList>
    </citation>
    <scope>NUCLEOTIDE SEQUENCE</scope>
    <source>
        <strain evidence="6">K2</strain>
    </source>
</reference>
<evidence type="ECO:0000256" key="3">
    <source>
        <dbReference type="ARBA" id="ARBA00022989"/>
    </source>
</evidence>
<dbReference type="GO" id="GO:0038166">
    <property type="term" value="P:angiotensin-activated signaling pathway"/>
    <property type="evidence" value="ECO:0007669"/>
    <property type="project" value="InterPro"/>
</dbReference>
<keyword evidence="3 5" id="KW-1133">Transmembrane helix</keyword>
<keyword evidence="6" id="KW-0675">Receptor</keyword>
<evidence type="ECO:0000256" key="1">
    <source>
        <dbReference type="ARBA" id="ARBA00004141"/>
    </source>
</evidence>
<evidence type="ECO:0000256" key="4">
    <source>
        <dbReference type="ARBA" id="ARBA00023136"/>
    </source>
</evidence>
<dbReference type="PANTHER" id="PTHR16521">
    <property type="entry name" value="TYPE-1 ANGIOTENSIN II RECEPTOR-ASSOCIATED PROTEIN"/>
    <property type="match status" value="1"/>
</dbReference>
<dbReference type="Pfam" id="PF06396">
    <property type="entry name" value="AGTRAP"/>
    <property type="match status" value="1"/>
</dbReference>
<comment type="subcellular location">
    <subcellularLocation>
        <location evidence="1">Membrane</location>
        <topology evidence="1">Multi-pass membrane protein</topology>
    </subcellularLocation>
</comment>
<keyword evidence="4 5" id="KW-0472">Membrane</keyword>
<accession>A0AAD9PX61</accession>
<protein>
    <submittedName>
        <fullName evidence="6">Type-1 angiotensin II receptor-associated protein</fullName>
    </submittedName>
</protein>
<name>A0AAD9PX61_ACRCE</name>
<gene>
    <name evidence="6" type="ORF">P5673_028722</name>
</gene>
<dbReference type="PANTHER" id="PTHR16521:SF3">
    <property type="entry name" value="TYPE-1 ANGIOTENSIN II RECEPTOR-ASSOCIATED PROTEIN"/>
    <property type="match status" value="1"/>
</dbReference>